<evidence type="ECO:0000256" key="2">
    <source>
        <dbReference type="ARBA" id="ARBA00005767"/>
    </source>
</evidence>
<name>A0A131XPJ2_IXORI</name>
<keyword evidence="4" id="KW-0963">Cytoplasm</keyword>
<evidence type="ECO:0000256" key="5">
    <source>
        <dbReference type="PIRNR" id="PIRNR037609"/>
    </source>
</evidence>
<comment type="function">
    <text evidence="5">Component of the biogenesis of lysosome-related organelles complex-1 (BLOC-1) involved in pigment granule biogenesis.</text>
</comment>
<reference evidence="8" key="1">
    <citation type="submission" date="2016-02" db="EMBL/GenBank/DDBJ databases">
        <title>RNAseq analyses of the midgut from blood- or serum-fed Ixodes ricinus ticks.</title>
        <authorList>
            <person name="Perner J."/>
            <person name="Provaznik J."/>
            <person name="Schrenkova J."/>
            <person name="Urbanova V."/>
            <person name="Ribeiro J.M."/>
            <person name="Kopacek P."/>
        </authorList>
    </citation>
    <scope>NUCLEOTIDE SEQUENCE</scope>
    <source>
        <tissue evidence="8">Gut</tissue>
    </source>
</reference>
<protein>
    <recommendedName>
        <fullName evidence="3 5">Biogenesis of lysosome-related organelles complex 1 subunit 6</fullName>
        <shortName evidence="5">BLOC-1 subunit 6</shortName>
    </recommendedName>
</protein>
<evidence type="ECO:0000313" key="8">
    <source>
        <dbReference type="EMBL" id="JAP69133.1"/>
    </source>
</evidence>
<dbReference type="InterPro" id="IPR028119">
    <property type="entry name" value="Snapin/Pallidin/Snn1"/>
</dbReference>
<dbReference type="AlphaFoldDB" id="A0A131XPJ2"/>
<accession>A0A131XPJ2</accession>
<dbReference type="PIRSF" id="PIRSF037609">
    <property type="entry name" value="BLOC-1_complex_pallidin"/>
    <property type="match status" value="1"/>
</dbReference>
<dbReference type="PANTHER" id="PTHR31328">
    <property type="entry name" value="BIOGENESIS OF LYSOSOME-RELATED ORGANELLES COMPLEX 1 SUBUNIT 6"/>
    <property type="match status" value="1"/>
</dbReference>
<dbReference type="InterPro" id="IPR017242">
    <property type="entry name" value="BLOC-1_pallidin"/>
</dbReference>
<comment type="similarity">
    <text evidence="2 5">Belongs to the BLOC1S6 family.</text>
</comment>
<feature type="region of interest" description="Disordered" evidence="7">
    <location>
        <begin position="29"/>
        <end position="51"/>
    </location>
</feature>
<evidence type="ECO:0000256" key="1">
    <source>
        <dbReference type="ARBA" id="ARBA00004496"/>
    </source>
</evidence>
<dbReference type="Pfam" id="PF14712">
    <property type="entry name" value="Snapin_Pallidin"/>
    <property type="match status" value="1"/>
</dbReference>
<comment type="subcellular location">
    <subcellularLocation>
        <location evidence="1">Cytoplasm</location>
    </subcellularLocation>
</comment>
<dbReference type="GO" id="GO:0031083">
    <property type="term" value="C:BLOC-1 complex"/>
    <property type="evidence" value="ECO:0007669"/>
    <property type="project" value="TreeGrafter"/>
</dbReference>
<evidence type="ECO:0000256" key="6">
    <source>
        <dbReference type="SAM" id="Coils"/>
    </source>
</evidence>
<evidence type="ECO:0000256" key="7">
    <source>
        <dbReference type="SAM" id="MobiDB-lite"/>
    </source>
</evidence>
<keyword evidence="6" id="KW-0175">Coiled coil</keyword>
<dbReference type="GO" id="GO:0030133">
    <property type="term" value="C:transport vesicle"/>
    <property type="evidence" value="ECO:0007669"/>
    <property type="project" value="TreeGrafter"/>
</dbReference>
<proteinExistence type="evidence at transcript level"/>
<sequence length="186" mass="21606">MSSEPDGKGSEAINGYAVRERADSKVDCLEDDSATKTLDHPDATNRLEKDESFKYDPETMDKLSEGLLKEYVDDLKRVRANLADLTKNQHLLIDTVQQENGRFSEVQEMYHIEDVFQRAKLYHAKLVKIKKDMADLYQRSKKLKKRALKLQQQKQKEALQTAQQRERELEREKQLLAKVALRSPQS</sequence>
<evidence type="ECO:0000256" key="4">
    <source>
        <dbReference type="ARBA" id="ARBA00022490"/>
    </source>
</evidence>
<evidence type="ECO:0000256" key="3">
    <source>
        <dbReference type="ARBA" id="ARBA00019579"/>
    </source>
</evidence>
<organism evidence="8">
    <name type="scientific">Ixodes ricinus</name>
    <name type="common">Common tick</name>
    <name type="synonym">Acarus ricinus</name>
    <dbReference type="NCBI Taxonomy" id="34613"/>
    <lineage>
        <taxon>Eukaryota</taxon>
        <taxon>Metazoa</taxon>
        <taxon>Ecdysozoa</taxon>
        <taxon>Arthropoda</taxon>
        <taxon>Chelicerata</taxon>
        <taxon>Arachnida</taxon>
        <taxon>Acari</taxon>
        <taxon>Parasitiformes</taxon>
        <taxon>Ixodida</taxon>
        <taxon>Ixodoidea</taxon>
        <taxon>Ixodidae</taxon>
        <taxon>Ixodinae</taxon>
        <taxon>Ixodes</taxon>
    </lineage>
</organism>
<dbReference type="PANTHER" id="PTHR31328:SF2">
    <property type="entry name" value="BIOGENESIS OF LYSOSOME-RELATED ORGANELLES COMPLEX 1 SUBUNIT 6"/>
    <property type="match status" value="1"/>
</dbReference>
<feature type="coiled-coil region" evidence="6">
    <location>
        <begin position="126"/>
        <end position="182"/>
    </location>
</feature>
<dbReference type="EMBL" id="GEFM01006663">
    <property type="protein sequence ID" value="JAP69133.1"/>
    <property type="molecule type" value="mRNA"/>
</dbReference>